<organism evidence="1 2">
    <name type="scientific">Granulicella mallensis</name>
    <dbReference type="NCBI Taxonomy" id="940614"/>
    <lineage>
        <taxon>Bacteria</taxon>
        <taxon>Pseudomonadati</taxon>
        <taxon>Acidobacteriota</taxon>
        <taxon>Terriglobia</taxon>
        <taxon>Terriglobales</taxon>
        <taxon>Acidobacteriaceae</taxon>
        <taxon>Granulicella</taxon>
    </lineage>
</organism>
<evidence type="ECO:0000313" key="2">
    <source>
        <dbReference type="Proteomes" id="UP000584867"/>
    </source>
</evidence>
<comment type="caution">
    <text evidence="1">The sequence shown here is derived from an EMBL/GenBank/DDBJ whole genome shotgun (WGS) entry which is preliminary data.</text>
</comment>
<accession>A0A7W7ZLM3</accession>
<protein>
    <submittedName>
        <fullName evidence="1">Uncharacterized protein (DUF302 family)</fullName>
    </submittedName>
</protein>
<name>A0A7W7ZLM3_9BACT</name>
<dbReference type="EMBL" id="JACHIO010000001">
    <property type="protein sequence ID" value="MBB5061799.1"/>
    <property type="molecule type" value="Genomic_DNA"/>
</dbReference>
<dbReference type="SUPFAM" id="SSF103247">
    <property type="entry name" value="TT1751-like"/>
    <property type="match status" value="1"/>
</dbReference>
<dbReference type="InterPro" id="IPR035923">
    <property type="entry name" value="TT1751-like_sf"/>
</dbReference>
<proteinExistence type="predicted"/>
<dbReference type="Gene3D" id="3.30.310.70">
    <property type="entry name" value="TT1751-like domain"/>
    <property type="match status" value="1"/>
</dbReference>
<dbReference type="Proteomes" id="UP000584867">
    <property type="component" value="Unassembled WGS sequence"/>
</dbReference>
<gene>
    <name evidence="1" type="ORF">HDF15_000124</name>
</gene>
<sequence>MTITVVPVDRVSMESSRSFEEVLARLNEGIGRPEMGDLRRRMDDSPSFAEFQTLINEVVGSAGLMEFLRLDLGAAMQRDPSVQQSHRMVRIIAGNPLIMNDMARHILEAGSYAPITILVFERNGLVHLRYDTMRSHLAPYCNAEALAVAEALDSKVIKLMVDATG</sequence>
<dbReference type="RefSeq" id="WP_184252347.1">
    <property type="nucleotide sequence ID" value="NZ_JACHIO010000001.1"/>
</dbReference>
<reference evidence="1 2" key="1">
    <citation type="submission" date="2020-08" db="EMBL/GenBank/DDBJ databases">
        <title>Genomic Encyclopedia of Type Strains, Phase IV (KMG-V): Genome sequencing to study the core and pangenomes of soil and plant-associated prokaryotes.</title>
        <authorList>
            <person name="Whitman W."/>
        </authorList>
    </citation>
    <scope>NUCLEOTIDE SEQUENCE [LARGE SCALE GENOMIC DNA]</scope>
    <source>
        <strain evidence="1 2">X5P3</strain>
    </source>
</reference>
<dbReference type="AlphaFoldDB" id="A0A7W7ZLM3"/>
<evidence type="ECO:0000313" key="1">
    <source>
        <dbReference type="EMBL" id="MBB5061799.1"/>
    </source>
</evidence>